<dbReference type="OrthoDB" id="1106808at2759"/>
<dbReference type="Proteomes" id="UP000325577">
    <property type="component" value="Linkage Group LG13"/>
</dbReference>
<reference evidence="2 3" key="1">
    <citation type="submission" date="2019-09" db="EMBL/GenBank/DDBJ databases">
        <title>A chromosome-level genome assembly of the Chinese tupelo Nyssa sinensis.</title>
        <authorList>
            <person name="Yang X."/>
            <person name="Kang M."/>
            <person name="Yang Y."/>
            <person name="Xiong H."/>
            <person name="Wang M."/>
            <person name="Zhang Z."/>
            <person name="Wang Z."/>
            <person name="Wu H."/>
            <person name="Ma T."/>
            <person name="Liu J."/>
            <person name="Xi Z."/>
        </authorList>
    </citation>
    <scope>NUCLEOTIDE SEQUENCE [LARGE SCALE GENOMIC DNA]</scope>
    <source>
        <strain evidence="2">J267</strain>
        <tissue evidence="2">Leaf</tissue>
    </source>
</reference>
<sequence length="241" mass="27022">MAIDMCSENSSPGISPRISFSHDLRHTHADDVVPIEHYQCRPDPDPDSDFNFCISVSTESEPSSADELFSDGLIRPRQIQQRFVSSKQQISISKPHSVFSLPPLPLPSSTNESSKQEKLKETMSFENDPKYQSKSFWRIKRSSSLHCDNTSKKSSIWSLPLLLRSNSTGSVPNSKRTLSTSSSKNSKKQPKPSSSSSSSFYVYPLSQKPPLKRNYGGYYDNGFVQMVGLDKQITFMISGMH</sequence>
<protein>
    <submittedName>
        <fullName evidence="2">Uncharacterized protein</fullName>
    </submittedName>
</protein>
<feature type="region of interest" description="Disordered" evidence="1">
    <location>
        <begin position="167"/>
        <end position="201"/>
    </location>
</feature>
<accession>A0A5J5BHM8</accession>
<organism evidence="2 3">
    <name type="scientific">Nyssa sinensis</name>
    <dbReference type="NCBI Taxonomy" id="561372"/>
    <lineage>
        <taxon>Eukaryota</taxon>
        <taxon>Viridiplantae</taxon>
        <taxon>Streptophyta</taxon>
        <taxon>Embryophyta</taxon>
        <taxon>Tracheophyta</taxon>
        <taxon>Spermatophyta</taxon>
        <taxon>Magnoliopsida</taxon>
        <taxon>eudicotyledons</taxon>
        <taxon>Gunneridae</taxon>
        <taxon>Pentapetalae</taxon>
        <taxon>asterids</taxon>
        <taxon>Cornales</taxon>
        <taxon>Nyssaceae</taxon>
        <taxon>Nyssa</taxon>
    </lineage>
</organism>
<dbReference type="AlphaFoldDB" id="A0A5J5BHM8"/>
<proteinExistence type="predicted"/>
<evidence type="ECO:0000313" key="2">
    <source>
        <dbReference type="EMBL" id="KAA8541252.1"/>
    </source>
</evidence>
<feature type="region of interest" description="Disordered" evidence="1">
    <location>
        <begin position="96"/>
        <end position="125"/>
    </location>
</feature>
<feature type="compositionally biased region" description="Low complexity" evidence="1">
    <location>
        <begin position="173"/>
        <end position="184"/>
    </location>
</feature>
<dbReference type="PANTHER" id="PTHR36757:SF4">
    <property type="entry name" value="DUF4005 DOMAIN-CONTAINING PROTEIN"/>
    <property type="match status" value="1"/>
</dbReference>
<name>A0A5J5BHM8_9ASTE</name>
<gene>
    <name evidence="2" type="ORF">F0562_025141</name>
</gene>
<keyword evidence="3" id="KW-1185">Reference proteome</keyword>
<evidence type="ECO:0000313" key="3">
    <source>
        <dbReference type="Proteomes" id="UP000325577"/>
    </source>
</evidence>
<dbReference type="PANTHER" id="PTHR36757">
    <property type="entry name" value="BNAANNG22500D PROTEIN"/>
    <property type="match status" value="1"/>
</dbReference>
<evidence type="ECO:0000256" key="1">
    <source>
        <dbReference type="SAM" id="MobiDB-lite"/>
    </source>
</evidence>
<dbReference type="EMBL" id="CM018036">
    <property type="protein sequence ID" value="KAA8541252.1"/>
    <property type="molecule type" value="Genomic_DNA"/>
</dbReference>
<feature type="compositionally biased region" description="Basic and acidic residues" evidence="1">
    <location>
        <begin position="114"/>
        <end position="125"/>
    </location>
</feature>